<comment type="caution">
    <text evidence="1">The sequence shown here is derived from an EMBL/GenBank/DDBJ whole genome shotgun (WGS) entry which is preliminary data.</text>
</comment>
<proteinExistence type="predicted"/>
<evidence type="ECO:0000313" key="2">
    <source>
        <dbReference type="Proteomes" id="UP000887116"/>
    </source>
</evidence>
<keyword evidence="2" id="KW-1185">Reference proteome</keyword>
<dbReference type="OrthoDB" id="10285172at2759"/>
<gene>
    <name evidence="1" type="ORF">TNCT_730511</name>
</gene>
<dbReference type="AlphaFoldDB" id="A0A8X6K0G6"/>
<reference evidence="1" key="1">
    <citation type="submission" date="2020-07" db="EMBL/GenBank/DDBJ databases">
        <title>Multicomponent nature underlies the extraordinary mechanical properties of spider dragline silk.</title>
        <authorList>
            <person name="Kono N."/>
            <person name="Nakamura H."/>
            <person name="Mori M."/>
            <person name="Yoshida Y."/>
            <person name="Ohtoshi R."/>
            <person name="Malay A.D."/>
            <person name="Moran D.A.P."/>
            <person name="Tomita M."/>
            <person name="Numata K."/>
            <person name="Arakawa K."/>
        </authorList>
    </citation>
    <scope>NUCLEOTIDE SEQUENCE</scope>
</reference>
<protein>
    <submittedName>
        <fullName evidence="1">Uncharacterized protein</fullName>
    </submittedName>
</protein>
<organism evidence="1 2">
    <name type="scientific">Trichonephila clavata</name>
    <name type="common">Joro spider</name>
    <name type="synonym">Nephila clavata</name>
    <dbReference type="NCBI Taxonomy" id="2740835"/>
    <lineage>
        <taxon>Eukaryota</taxon>
        <taxon>Metazoa</taxon>
        <taxon>Ecdysozoa</taxon>
        <taxon>Arthropoda</taxon>
        <taxon>Chelicerata</taxon>
        <taxon>Arachnida</taxon>
        <taxon>Araneae</taxon>
        <taxon>Araneomorphae</taxon>
        <taxon>Entelegynae</taxon>
        <taxon>Araneoidea</taxon>
        <taxon>Nephilidae</taxon>
        <taxon>Trichonephila</taxon>
    </lineage>
</organism>
<dbReference type="EMBL" id="BMAO01008611">
    <property type="protein sequence ID" value="GFR25146.1"/>
    <property type="molecule type" value="Genomic_DNA"/>
</dbReference>
<accession>A0A8X6K0G6</accession>
<evidence type="ECO:0000313" key="1">
    <source>
        <dbReference type="EMBL" id="GFR25146.1"/>
    </source>
</evidence>
<dbReference type="Proteomes" id="UP000887116">
    <property type="component" value="Unassembled WGS sequence"/>
</dbReference>
<name>A0A8X6K0G6_TRICU</name>
<sequence length="113" mass="13453">MCCQTEDRNAALRPLLFVRMFRNFSSDTFLYIRNILAAKEMRFECQAFQPDLRESGFVRLKLRDENIYSDLIIYGRMIDKSSLGRELLGSFVEYLWYNNKIFVIAFGFNAYVF</sequence>